<dbReference type="Gene3D" id="3.90.1200.10">
    <property type="match status" value="1"/>
</dbReference>
<dbReference type="SUPFAM" id="SSF56112">
    <property type="entry name" value="Protein kinase-like (PK-like)"/>
    <property type="match status" value="1"/>
</dbReference>
<dbReference type="InterPro" id="IPR015897">
    <property type="entry name" value="CHK_kinase-like"/>
</dbReference>
<reference evidence="2 3" key="1">
    <citation type="submission" date="2020-04" db="EMBL/GenBank/DDBJ databases">
        <authorList>
            <person name="Alioto T."/>
            <person name="Alioto T."/>
            <person name="Gomez Garrido J."/>
        </authorList>
    </citation>
    <scope>NUCLEOTIDE SEQUENCE [LARGE SCALE GENOMIC DNA]</scope>
</reference>
<accession>A0A8S1BYL7</accession>
<dbReference type="InterPro" id="IPR011009">
    <property type="entry name" value="Kinase-like_dom_sf"/>
</dbReference>
<gene>
    <name evidence="2" type="ORF">CLODIP_2_CD03267</name>
</gene>
<feature type="domain" description="CHK kinase-like" evidence="1">
    <location>
        <begin position="132"/>
        <end position="326"/>
    </location>
</feature>
<keyword evidence="3" id="KW-1185">Reference proteome</keyword>
<name>A0A8S1BYL7_9INSE</name>
<dbReference type="SMART" id="SM00587">
    <property type="entry name" value="CHK"/>
    <property type="match status" value="1"/>
</dbReference>
<dbReference type="PANTHER" id="PTHR11012:SF30">
    <property type="entry name" value="PROTEIN KINASE-LIKE DOMAIN-CONTAINING"/>
    <property type="match status" value="1"/>
</dbReference>
<dbReference type="AlphaFoldDB" id="A0A8S1BYL7"/>
<dbReference type="Proteomes" id="UP000494165">
    <property type="component" value="Unassembled WGS sequence"/>
</dbReference>
<evidence type="ECO:0000313" key="3">
    <source>
        <dbReference type="Proteomes" id="UP000494165"/>
    </source>
</evidence>
<proteinExistence type="predicted"/>
<comment type="caution">
    <text evidence="2">The sequence shown here is derived from an EMBL/GenBank/DDBJ whole genome shotgun (WGS) entry which is preliminary data.</text>
</comment>
<dbReference type="PANTHER" id="PTHR11012">
    <property type="entry name" value="PROTEIN KINASE-LIKE DOMAIN-CONTAINING"/>
    <property type="match status" value="1"/>
</dbReference>
<sequence length="414" mass="47249">MAELTLSTVSAKLTPEILQRAVQTIYEKRFRKDDTARVKGFKVAFASEKGDGFLGIIYRVTATLSDGTELRLIAKGMPANEKRREAFNCVRWFKREVHFYNSVCPVFKQIGGRYLAVADCYYAMSDGSNDFLLLEDLAESGFRMADKKAGLNTIQTISIVKMIARFHALSLTLNVLQPEKFRELTTDMGESLFNENGEAWLGNYWENLAHLVARAVEPELADTHYLERFKKFSERKHLFAVMQEYVAVDELRIINHGDSWATNFMFDATGAIAKAIDFQITRFASLMTDLSTIIFACTTEEHRNNIGGVRGILRIYHEEVLTVFEALDIDFPEEFSYDRLQRLWVKLGGFGLALSIELVPISMQDKDEVKDLDNIEETEATTLEEMTHFEEITKPEQVKRLVDMIKLAVDHGCI</sequence>
<evidence type="ECO:0000259" key="1">
    <source>
        <dbReference type="SMART" id="SM00587"/>
    </source>
</evidence>
<evidence type="ECO:0000313" key="2">
    <source>
        <dbReference type="EMBL" id="CAB3360780.1"/>
    </source>
</evidence>
<dbReference type="EMBL" id="CADEPI010000004">
    <property type="protein sequence ID" value="CAB3360780.1"/>
    <property type="molecule type" value="Genomic_DNA"/>
</dbReference>
<organism evidence="2 3">
    <name type="scientific">Cloeon dipterum</name>
    <dbReference type="NCBI Taxonomy" id="197152"/>
    <lineage>
        <taxon>Eukaryota</taxon>
        <taxon>Metazoa</taxon>
        <taxon>Ecdysozoa</taxon>
        <taxon>Arthropoda</taxon>
        <taxon>Hexapoda</taxon>
        <taxon>Insecta</taxon>
        <taxon>Pterygota</taxon>
        <taxon>Palaeoptera</taxon>
        <taxon>Ephemeroptera</taxon>
        <taxon>Pisciforma</taxon>
        <taxon>Baetidae</taxon>
        <taxon>Cloeon</taxon>
    </lineage>
</organism>
<dbReference type="InterPro" id="IPR004119">
    <property type="entry name" value="EcKL"/>
</dbReference>
<dbReference type="Pfam" id="PF02958">
    <property type="entry name" value="EcKL"/>
    <property type="match status" value="1"/>
</dbReference>
<dbReference type="OrthoDB" id="191037at2759"/>
<protein>
    <recommendedName>
        <fullName evidence="1">CHK kinase-like domain-containing protein</fullName>
    </recommendedName>
</protein>